<accession>A0A9D1T8F2</accession>
<evidence type="ECO:0000313" key="3">
    <source>
        <dbReference type="Proteomes" id="UP000886889"/>
    </source>
</evidence>
<dbReference type="EMBL" id="DVOS01000029">
    <property type="protein sequence ID" value="HIV22858.1"/>
    <property type="molecule type" value="Genomic_DNA"/>
</dbReference>
<dbReference type="InterPro" id="IPR036388">
    <property type="entry name" value="WH-like_DNA-bd_sf"/>
</dbReference>
<dbReference type="Proteomes" id="UP000886889">
    <property type="component" value="Unassembled WGS sequence"/>
</dbReference>
<dbReference type="SUPFAM" id="SSF46785">
    <property type="entry name" value="Winged helix' DNA-binding domain"/>
    <property type="match status" value="1"/>
</dbReference>
<dbReference type="SMART" id="SM00347">
    <property type="entry name" value="HTH_MARR"/>
    <property type="match status" value="1"/>
</dbReference>
<comment type="caution">
    <text evidence="2">The sequence shown here is derived from an EMBL/GenBank/DDBJ whole genome shotgun (WGS) entry which is preliminary data.</text>
</comment>
<dbReference type="Gene3D" id="1.10.10.10">
    <property type="entry name" value="Winged helix-like DNA-binding domain superfamily/Winged helix DNA-binding domain"/>
    <property type="match status" value="1"/>
</dbReference>
<sequence>MENYREQLRLLTQAMNQIDGLYYQAARKLGVKDNTLALLYALDDGKPHSQKQIGEEWLIPKTTINTIVREMETQGYLVLDEENHTREKTIRLTREGKDYASRYLNRLYEMEEQAMKDMLENHAPDFVRDCTDFALCLMRSFNRCFSDEEIVD</sequence>
<dbReference type="InterPro" id="IPR000835">
    <property type="entry name" value="HTH_MarR-typ"/>
</dbReference>
<organism evidence="2 3">
    <name type="scientific">Candidatus Merdiplasma excrementigallinarum</name>
    <dbReference type="NCBI Taxonomy" id="2840864"/>
    <lineage>
        <taxon>Bacteria</taxon>
        <taxon>Bacillati</taxon>
        <taxon>Bacillota</taxon>
        <taxon>Clostridia</taxon>
        <taxon>Lachnospirales</taxon>
        <taxon>Lachnospiraceae</taxon>
        <taxon>Lachnospiraceae incertae sedis</taxon>
        <taxon>Candidatus Merdiplasma</taxon>
    </lineage>
</organism>
<evidence type="ECO:0000313" key="2">
    <source>
        <dbReference type="EMBL" id="HIV22858.1"/>
    </source>
</evidence>
<evidence type="ECO:0000259" key="1">
    <source>
        <dbReference type="SMART" id="SM00347"/>
    </source>
</evidence>
<reference evidence="2" key="1">
    <citation type="submission" date="2020-10" db="EMBL/GenBank/DDBJ databases">
        <authorList>
            <person name="Gilroy R."/>
        </authorList>
    </citation>
    <scope>NUCLEOTIDE SEQUENCE</scope>
    <source>
        <strain evidence="2">ChiBcec6-7307</strain>
    </source>
</reference>
<dbReference type="Pfam" id="PF12802">
    <property type="entry name" value="MarR_2"/>
    <property type="match status" value="1"/>
</dbReference>
<protein>
    <submittedName>
        <fullName evidence="2">MarR family transcriptional regulator</fullName>
    </submittedName>
</protein>
<reference evidence="2" key="2">
    <citation type="journal article" date="2021" name="PeerJ">
        <title>Extensive microbial diversity within the chicken gut microbiome revealed by metagenomics and culture.</title>
        <authorList>
            <person name="Gilroy R."/>
            <person name="Ravi A."/>
            <person name="Getino M."/>
            <person name="Pursley I."/>
            <person name="Horton D.L."/>
            <person name="Alikhan N.F."/>
            <person name="Baker D."/>
            <person name="Gharbi K."/>
            <person name="Hall N."/>
            <person name="Watson M."/>
            <person name="Adriaenssens E.M."/>
            <person name="Foster-Nyarko E."/>
            <person name="Jarju S."/>
            <person name="Secka A."/>
            <person name="Antonio M."/>
            <person name="Oren A."/>
            <person name="Chaudhuri R.R."/>
            <person name="La Ragione R."/>
            <person name="Hildebrand F."/>
            <person name="Pallen M.J."/>
        </authorList>
    </citation>
    <scope>NUCLEOTIDE SEQUENCE</scope>
    <source>
        <strain evidence="2">ChiBcec6-7307</strain>
    </source>
</reference>
<name>A0A9D1T8F2_9FIRM</name>
<dbReference type="AlphaFoldDB" id="A0A9D1T8F2"/>
<dbReference type="InterPro" id="IPR036390">
    <property type="entry name" value="WH_DNA-bd_sf"/>
</dbReference>
<proteinExistence type="predicted"/>
<gene>
    <name evidence="2" type="ORF">IAC80_02840</name>
</gene>
<feature type="domain" description="HTH marR-type" evidence="1">
    <location>
        <begin position="24"/>
        <end position="123"/>
    </location>
</feature>
<dbReference type="GO" id="GO:0003700">
    <property type="term" value="F:DNA-binding transcription factor activity"/>
    <property type="evidence" value="ECO:0007669"/>
    <property type="project" value="InterPro"/>
</dbReference>